<dbReference type="Proteomes" id="UP001307889">
    <property type="component" value="Chromosome 4"/>
</dbReference>
<feature type="signal peptide" evidence="2">
    <location>
        <begin position="1"/>
        <end position="22"/>
    </location>
</feature>
<evidence type="ECO:0000313" key="3">
    <source>
        <dbReference type="EMBL" id="BES93696.1"/>
    </source>
</evidence>
<feature type="compositionally biased region" description="Polar residues" evidence="1">
    <location>
        <begin position="54"/>
        <end position="67"/>
    </location>
</feature>
<feature type="compositionally biased region" description="Polar residues" evidence="1">
    <location>
        <begin position="36"/>
        <end position="46"/>
    </location>
</feature>
<feature type="chain" id="PRO_5045514368" evidence="2">
    <location>
        <begin position="23"/>
        <end position="231"/>
    </location>
</feature>
<name>A0ABN7AN95_9HEMI</name>
<sequence length="231" mass="25762">MKTPSLIVKIAVFALVLLQVTCQEEGSSDHVEADGQQHQPESQQGSDFEFGAIETQQNQPSDQPTGHDTTDGYEQDLQAEASSTDQQVDHQDQQMPSSGEESSTPADQFVEPEPEEPDKSGEELIAHCRSESNYQGDFKDPNESTPELKCFYACALLKMDIMTEQEGRLVFHSQEFELMLQDHFGDNSEMIDKYKEVASTCNGEVPSGGDKCEYVYDFITCGIRKLSSGRR</sequence>
<gene>
    <name evidence="3" type="ORF">NTJ_06505</name>
</gene>
<evidence type="ECO:0000256" key="1">
    <source>
        <dbReference type="SAM" id="MobiDB-lite"/>
    </source>
</evidence>
<reference evidence="3 4" key="1">
    <citation type="submission" date="2023-09" db="EMBL/GenBank/DDBJ databases">
        <title>Nesidiocoris tenuis whole genome shotgun sequence.</title>
        <authorList>
            <person name="Shibata T."/>
            <person name="Shimoda M."/>
            <person name="Kobayashi T."/>
            <person name="Uehara T."/>
        </authorList>
    </citation>
    <scope>NUCLEOTIDE SEQUENCE [LARGE SCALE GENOMIC DNA]</scope>
    <source>
        <strain evidence="3 4">Japan</strain>
    </source>
</reference>
<dbReference type="Pfam" id="PF01395">
    <property type="entry name" value="PBP_GOBP"/>
    <property type="match status" value="1"/>
</dbReference>
<dbReference type="CDD" id="cd23992">
    <property type="entry name" value="PBP_GOBP"/>
    <property type="match status" value="1"/>
</dbReference>
<evidence type="ECO:0000256" key="2">
    <source>
        <dbReference type="SAM" id="SignalP"/>
    </source>
</evidence>
<organism evidence="3 4">
    <name type="scientific">Nesidiocoris tenuis</name>
    <dbReference type="NCBI Taxonomy" id="355587"/>
    <lineage>
        <taxon>Eukaryota</taxon>
        <taxon>Metazoa</taxon>
        <taxon>Ecdysozoa</taxon>
        <taxon>Arthropoda</taxon>
        <taxon>Hexapoda</taxon>
        <taxon>Insecta</taxon>
        <taxon>Pterygota</taxon>
        <taxon>Neoptera</taxon>
        <taxon>Paraneoptera</taxon>
        <taxon>Hemiptera</taxon>
        <taxon>Heteroptera</taxon>
        <taxon>Panheteroptera</taxon>
        <taxon>Cimicomorpha</taxon>
        <taxon>Miridae</taxon>
        <taxon>Dicyphina</taxon>
        <taxon>Nesidiocoris</taxon>
    </lineage>
</organism>
<dbReference type="InterPro" id="IPR006170">
    <property type="entry name" value="PBP/GOBP"/>
</dbReference>
<keyword evidence="2" id="KW-0732">Signal</keyword>
<keyword evidence="4" id="KW-1185">Reference proteome</keyword>
<dbReference type="Gene3D" id="1.10.238.20">
    <property type="entry name" value="Pheromone/general odorant binding protein domain"/>
    <property type="match status" value="1"/>
</dbReference>
<evidence type="ECO:0000313" key="4">
    <source>
        <dbReference type="Proteomes" id="UP001307889"/>
    </source>
</evidence>
<feature type="region of interest" description="Disordered" evidence="1">
    <location>
        <begin position="24"/>
        <end position="121"/>
    </location>
</feature>
<dbReference type="EMBL" id="AP028912">
    <property type="protein sequence ID" value="BES93696.1"/>
    <property type="molecule type" value="Genomic_DNA"/>
</dbReference>
<feature type="compositionally biased region" description="Polar residues" evidence="1">
    <location>
        <begin position="93"/>
        <end position="106"/>
    </location>
</feature>
<proteinExistence type="predicted"/>
<accession>A0ABN7AN95</accession>
<protein>
    <submittedName>
        <fullName evidence="3">Uncharacterized protein</fullName>
    </submittedName>
</protein>
<dbReference type="InterPro" id="IPR036728">
    <property type="entry name" value="PBP_GOBP_sf"/>
</dbReference>
<dbReference type="SUPFAM" id="SSF47565">
    <property type="entry name" value="Insect pheromone/odorant-binding proteins"/>
    <property type="match status" value="1"/>
</dbReference>